<name>A0A931DI34_9ACTN</name>
<dbReference type="Proteomes" id="UP000614047">
    <property type="component" value="Unassembled WGS sequence"/>
</dbReference>
<dbReference type="InterPro" id="IPR040442">
    <property type="entry name" value="Pyrv_kinase-like_dom_sf"/>
</dbReference>
<dbReference type="InterPro" id="IPR000121">
    <property type="entry name" value="PEP_util_C"/>
</dbReference>
<dbReference type="GO" id="GO:0016772">
    <property type="term" value="F:transferase activity, transferring phosphorus-containing groups"/>
    <property type="evidence" value="ECO:0007669"/>
    <property type="project" value="InterPro"/>
</dbReference>
<evidence type="ECO:0000313" key="3">
    <source>
        <dbReference type="Proteomes" id="UP000614047"/>
    </source>
</evidence>
<keyword evidence="3" id="KW-1185">Reference proteome</keyword>
<dbReference type="AlphaFoldDB" id="A0A931DI34"/>
<evidence type="ECO:0000313" key="2">
    <source>
        <dbReference type="EMBL" id="MBG6089154.1"/>
    </source>
</evidence>
<gene>
    <name evidence="2" type="ORF">IW256_003267</name>
</gene>
<comment type="caution">
    <text evidence="2">The sequence shown here is derived from an EMBL/GenBank/DDBJ whole genome shotgun (WGS) entry which is preliminary data.</text>
</comment>
<dbReference type="InterPro" id="IPR015813">
    <property type="entry name" value="Pyrv/PenolPyrv_kinase-like_dom"/>
</dbReference>
<dbReference type="RefSeq" id="WP_197011794.1">
    <property type="nucleotide sequence ID" value="NZ_BAABES010000004.1"/>
</dbReference>
<feature type="domain" description="PEP-utilising enzyme C-terminal" evidence="1">
    <location>
        <begin position="186"/>
        <end position="362"/>
    </location>
</feature>
<organism evidence="2 3">
    <name type="scientific">Actinomadura viridis</name>
    <dbReference type="NCBI Taxonomy" id="58110"/>
    <lineage>
        <taxon>Bacteria</taxon>
        <taxon>Bacillati</taxon>
        <taxon>Actinomycetota</taxon>
        <taxon>Actinomycetes</taxon>
        <taxon>Streptosporangiales</taxon>
        <taxon>Thermomonosporaceae</taxon>
        <taxon>Actinomadura</taxon>
    </lineage>
</organism>
<reference evidence="2" key="1">
    <citation type="submission" date="2020-11" db="EMBL/GenBank/DDBJ databases">
        <title>Sequencing the genomes of 1000 actinobacteria strains.</title>
        <authorList>
            <person name="Klenk H.-P."/>
        </authorList>
    </citation>
    <scope>NUCLEOTIDE SEQUENCE</scope>
    <source>
        <strain evidence="2">DSM 43175</strain>
    </source>
</reference>
<dbReference type="SUPFAM" id="SSF51621">
    <property type="entry name" value="Phosphoenolpyruvate/pyruvate domain"/>
    <property type="match status" value="1"/>
</dbReference>
<protein>
    <submittedName>
        <fullName evidence="2">Phosphohistidine swiveling domain-containing protein</fullName>
    </submittedName>
</protein>
<dbReference type="EMBL" id="JADOUA010000001">
    <property type="protein sequence ID" value="MBG6089154.1"/>
    <property type="molecule type" value="Genomic_DNA"/>
</dbReference>
<dbReference type="Pfam" id="PF02896">
    <property type="entry name" value="PEP-utilizers_C"/>
    <property type="match status" value="1"/>
</dbReference>
<proteinExistence type="predicted"/>
<sequence length="368" mass="39110">MSGHLSYGFGTVAGVVRKEPEASRCAQREEDGTIWVVPRVTALSPRDVPATVRAVLTPEPVSMYSHEASAVWRLGPPVLAGVDTSRLEDGARVVVDFEEGRLRSRRGSGGAANGPAGRTVSARIDVLAELETAADLQAAGDADGIAVLDIEDVVRMGAGRARDLLREIGARGHATPAVRFFDRNPRPAPGEPRIGRRGARIASEDAVVAEFLHLVEALDLGRAPTVVLPMYAHAHEFERFAERMAPLTDRLGVTVECAEAALCLGRIMPYCSLVEIGLNDLTQFSVAWDRDVVNSEVMSPCRISEGVAALIARVSATAAGGRAQYSLGLDLRPSPELAEQIAGLGVPAISCPAPLAARWRAIVPRPKA</sequence>
<evidence type="ECO:0000259" key="1">
    <source>
        <dbReference type="Pfam" id="PF02896"/>
    </source>
</evidence>
<dbReference type="Gene3D" id="3.20.20.60">
    <property type="entry name" value="Phosphoenolpyruvate-binding domains"/>
    <property type="match status" value="1"/>
</dbReference>
<accession>A0A931DI34</accession>